<dbReference type="PANTHER" id="PTHR24252">
    <property type="entry name" value="ACROSIN-RELATED"/>
    <property type="match status" value="1"/>
</dbReference>
<dbReference type="EMBL" id="MU826828">
    <property type="protein sequence ID" value="KAJ7374323.1"/>
    <property type="molecule type" value="Genomic_DNA"/>
</dbReference>
<dbReference type="Proteomes" id="UP001163046">
    <property type="component" value="Unassembled WGS sequence"/>
</dbReference>
<dbReference type="FunFam" id="2.40.10.10:FF:000166">
    <property type="entry name" value="Trypsin"/>
    <property type="match status" value="1"/>
</dbReference>
<accession>A0A9X0CU56</accession>
<organism evidence="3 4">
    <name type="scientific">Desmophyllum pertusum</name>
    <dbReference type="NCBI Taxonomy" id="174260"/>
    <lineage>
        <taxon>Eukaryota</taxon>
        <taxon>Metazoa</taxon>
        <taxon>Cnidaria</taxon>
        <taxon>Anthozoa</taxon>
        <taxon>Hexacorallia</taxon>
        <taxon>Scleractinia</taxon>
        <taxon>Caryophylliina</taxon>
        <taxon>Caryophylliidae</taxon>
        <taxon>Desmophyllum</taxon>
    </lineage>
</organism>
<protein>
    <submittedName>
        <fullName evidence="3">Chymotrypsinogen B</fullName>
        <ecNumber evidence="3">3.4.21.1</ecNumber>
    </submittedName>
</protein>
<dbReference type="SMART" id="SM00020">
    <property type="entry name" value="Tryp_SPc"/>
    <property type="match status" value="1"/>
</dbReference>
<dbReference type="CDD" id="cd00190">
    <property type="entry name" value="Tryp_SPc"/>
    <property type="match status" value="1"/>
</dbReference>
<reference evidence="3" key="1">
    <citation type="submission" date="2023-01" db="EMBL/GenBank/DDBJ databases">
        <title>Genome assembly of the deep-sea coral Lophelia pertusa.</title>
        <authorList>
            <person name="Herrera S."/>
            <person name="Cordes E."/>
        </authorList>
    </citation>
    <scope>NUCLEOTIDE SEQUENCE</scope>
    <source>
        <strain evidence="3">USNM1676648</strain>
        <tissue evidence="3">Polyp</tissue>
    </source>
</reference>
<sequence>MPWQASLRFKGDHICGASLITPEWLVTASHCVGYSPDPKQFKIVLGRRLDQFNLQLETSIIKELMRGKNDGEEYDISKVIIHPDFTSWPTLKHDVTLLKLSRPAKLGGKVNTICLPRHGSRVSLGTKCFVTGWGKTRPLINILAQRLKQAEAPLATLDDCRRKNGDQVDDNAMVCVGAKGSSVCNGIVVGPYRAWKMGAGSFVVRPRG</sequence>
<comment type="caution">
    <text evidence="3">The sequence shown here is derived from an EMBL/GenBank/DDBJ whole genome shotgun (WGS) entry which is preliminary data.</text>
</comment>
<evidence type="ECO:0000256" key="1">
    <source>
        <dbReference type="ARBA" id="ARBA00023157"/>
    </source>
</evidence>
<dbReference type="Pfam" id="PF00089">
    <property type="entry name" value="Trypsin"/>
    <property type="match status" value="1"/>
</dbReference>
<dbReference type="InterPro" id="IPR001314">
    <property type="entry name" value="Peptidase_S1A"/>
</dbReference>
<dbReference type="EC" id="3.4.21.1" evidence="3"/>
<dbReference type="PROSITE" id="PS00134">
    <property type="entry name" value="TRYPSIN_HIS"/>
    <property type="match status" value="1"/>
</dbReference>
<evidence type="ECO:0000313" key="4">
    <source>
        <dbReference type="Proteomes" id="UP001163046"/>
    </source>
</evidence>
<dbReference type="InterPro" id="IPR018114">
    <property type="entry name" value="TRYPSIN_HIS"/>
</dbReference>
<dbReference type="PANTHER" id="PTHR24252:SF7">
    <property type="entry name" value="HYALIN"/>
    <property type="match status" value="1"/>
</dbReference>
<dbReference type="PROSITE" id="PS50240">
    <property type="entry name" value="TRYPSIN_DOM"/>
    <property type="match status" value="1"/>
</dbReference>
<dbReference type="InterPro" id="IPR043504">
    <property type="entry name" value="Peptidase_S1_PA_chymotrypsin"/>
</dbReference>
<feature type="domain" description="Peptidase S1" evidence="2">
    <location>
        <begin position="1"/>
        <end position="208"/>
    </location>
</feature>
<evidence type="ECO:0000313" key="3">
    <source>
        <dbReference type="EMBL" id="KAJ7374323.1"/>
    </source>
</evidence>
<dbReference type="InterPro" id="IPR009003">
    <property type="entry name" value="Peptidase_S1_PA"/>
</dbReference>
<dbReference type="InterPro" id="IPR001254">
    <property type="entry name" value="Trypsin_dom"/>
</dbReference>
<keyword evidence="1" id="KW-1015">Disulfide bond</keyword>
<keyword evidence="3" id="KW-0378">Hydrolase</keyword>
<name>A0A9X0CU56_9CNID</name>
<dbReference type="GO" id="GO:0006508">
    <property type="term" value="P:proteolysis"/>
    <property type="evidence" value="ECO:0007669"/>
    <property type="project" value="InterPro"/>
</dbReference>
<keyword evidence="4" id="KW-1185">Reference proteome</keyword>
<dbReference type="AlphaFoldDB" id="A0A9X0CU56"/>
<dbReference type="SUPFAM" id="SSF50494">
    <property type="entry name" value="Trypsin-like serine proteases"/>
    <property type="match status" value="1"/>
</dbReference>
<dbReference type="GO" id="GO:0004252">
    <property type="term" value="F:serine-type endopeptidase activity"/>
    <property type="evidence" value="ECO:0007669"/>
    <property type="project" value="UniProtKB-EC"/>
</dbReference>
<dbReference type="Gene3D" id="2.40.10.10">
    <property type="entry name" value="Trypsin-like serine proteases"/>
    <property type="match status" value="1"/>
</dbReference>
<gene>
    <name evidence="3" type="primary">CTRB1_2</name>
    <name evidence="3" type="ORF">OS493_007411</name>
</gene>
<evidence type="ECO:0000259" key="2">
    <source>
        <dbReference type="PROSITE" id="PS50240"/>
    </source>
</evidence>
<dbReference type="PRINTS" id="PR00722">
    <property type="entry name" value="CHYMOTRYPSIN"/>
</dbReference>
<proteinExistence type="predicted"/>
<dbReference type="OrthoDB" id="6339452at2759"/>